<dbReference type="Pfam" id="PF13229">
    <property type="entry name" value="Beta_helix"/>
    <property type="match status" value="1"/>
</dbReference>
<sequence>MTKFKKGLSDMGLEILVPHVYPVNLEEWGINKDFQEPEATTEAFNRAFTYAKNMGYFEVWVPPGNYLIDGVNESNVYATENGGGIHLHSNTHYKLNPESVFKINANDAQGYSVFYVGLAYNVTLEGGQLIGDRYEHNYSTVAPNRSTHEFGFGVNVHGSERVNIINVRSRDMTGDNILITNKGNMNYPGQTYIPSKNVTVENCYLETARRNNLSAVGCDGVLIDNCDFIAAGGDIIGPQLGIDFEGYAENGIKYAHPYNLQLKNSRFKDNGRGCFTAHATGKAIISENFFDDRVSYGFGTDISIVDNHIINDGEVRPLAIDSIQPPSYDNANRVKVAGNKIKGFKKGMTIRGKEVDVTDNDLNDVTETGIHVYLAEEITVNENRVNSDCVPLNIQISKKVNVSDNTFKGGAEKYGVVISGEVEDISFKDNHIEAGGGIDAGSAKNVRILSKNEIFVKGKLNALRNNPGSTMKVNGLNIYDPAAYPMELDGSAGSLDIKNVSIYGCKAFIAINIKNGRRHKIKNNDIIFERETNGGYGIYLSGTERTKLMDNDVSTSNDFAIGSPFHTENAMYSTIMHNYYDSGVIKNNDTDRVEANDLL</sequence>
<keyword evidence="5" id="KW-1185">Reference proteome</keyword>
<dbReference type="GeneID" id="77850584"/>
<comment type="subcellular location">
    <subcellularLocation>
        <location evidence="1">Virion</location>
    </subcellularLocation>
</comment>
<evidence type="ECO:0000256" key="2">
    <source>
        <dbReference type="ARBA" id="ARBA00022844"/>
    </source>
</evidence>
<dbReference type="InterPro" id="IPR039448">
    <property type="entry name" value="Beta_helix"/>
</dbReference>
<protein>
    <recommendedName>
        <fullName evidence="3">Right handed beta helix domain-containing protein</fullName>
    </recommendedName>
</protein>
<dbReference type="KEGG" id="vg:77850584"/>
<dbReference type="InterPro" id="IPR011050">
    <property type="entry name" value="Pectin_lyase_fold/virulence"/>
</dbReference>
<dbReference type="InterPro" id="IPR012334">
    <property type="entry name" value="Pectin_lyas_fold"/>
</dbReference>
<dbReference type="GO" id="GO:0044423">
    <property type="term" value="C:virion component"/>
    <property type="evidence" value="ECO:0007669"/>
    <property type="project" value="UniProtKB-KW"/>
</dbReference>
<organism evidence="4 5">
    <name type="scientific">Bacillus phage 000TH010</name>
    <dbReference type="NCBI Taxonomy" id="2601652"/>
    <lineage>
        <taxon>Viruses</taxon>
        <taxon>Duplodnaviria</taxon>
        <taxon>Heunggongvirae</taxon>
        <taxon>Uroviricota</taxon>
        <taxon>Caudoviricetes</taxon>
        <taxon>Trautnerviridae</taxon>
        <taxon>Polsinellivirinae</taxon>
        <taxon>Rivavirus</taxon>
        <taxon>Rivavirus rv000TH010</taxon>
    </lineage>
</organism>
<dbReference type="Gene3D" id="2.160.20.10">
    <property type="entry name" value="Single-stranded right-handed beta-helix, Pectin lyase-like"/>
    <property type="match status" value="2"/>
</dbReference>
<name>A0A5P8PHR1_9CAUD</name>
<proteinExistence type="predicted"/>
<dbReference type="EMBL" id="MN176219">
    <property type="protein sequence ID" value="QFR56262.1"/>
    <property type="molecule type" value="Genomic_DNA"/>
</dbReference>
<dbReference type="SUPFAM" id="SSF51126">
    <property type="entry name" value="Pectin lyase-like"/>
    <property type="match status" value="2"/>
</dbReference>
<evidence type="ECO:0000313" key="5">
    <source>
        <dbReference type="Proteomes" id="UP000325623"/>
    </source>
</evidence>
<evidence type="ECO:0000313" key="4">
    <source>
        <dbReference type="EMBL" id="QFR56262.1"/>
    </source>
</evidence>
<dbReference type="GO" id="GO:0019058">
    <property type="term" value="P:viral life cycle"/>
    <property type="evidence" value="ECO:0007669"/>
    <property type="project" value="UniProtKB-ARBA"/>
</dbReference>
<accession>A0A5P8PHR1</accession>
<dbReference type="Proteomes" id="UP000325623">
    <property type="component" value="Segment"/>
</dbReference>
<gene>
    <name evidence="4" type="primary">49</name>
    <name evidence="4" type="ORF">000TH010_49</name>
</gene>
<keyword evidence="2" id="KW-0946">Virion</keyword>
<dbReference type="GO" id="GO:0051701">
    <property type="term" value="P:biological process involved in interaction with host"/>
    <property type="evidence" value="ECO:0007669"/>
    <property type="project" value="UniProtKB-ARBA"/>
</dbReference>
<evidence type="ECO:0000256" key="1">
    <source>
        <dbReference type="ARBA" id="ARBA00004328"/>
    </source>
</evidence>
<evidence type="ECO:0000259" key="3">
    <source>
        <dbReference type="Pfam" id="PF13229"/>
    </source>
</evidence>
<dbReference type="RefSeq" id="YP_010644360.1">
    <property type="nucleotide sequence ID" value="NC_070624.1"/>
</dbReference>
<feature type="domain" description="Right handed beta helix" evidence="3">
    <location>
        <begin position="329"/>
        <end position="446"/>
    </location>
</feature>
<reference evidence="4 5" key="1">
    <citation type="submission" date="2019-07" db="EMBL/GenBank/DDBJ databases">
        <authorList>
            <person name="Tomko B.E."/>
            <person name="Krukonis G.P."/>
            <person name="Delesalle V.A."/>
        </authorList>
    </citation>
    <scope>NUCLEOTIDE SEQUENCE [LARGE SCALE GENOMIC DNA]</scope>
</reference>
<dbReference type="SMART" id="SM00710">
    <property type="entry name" value="PbH1"/>
    <property type="match status" value="12"/>
</dbReference>
<dbReference type="InterPro" id="IPR006626">
    <property type="entry name" value="PbH1"/>
</dbReference>